<dbReference type="Proteomes" id="UP000663879">
    <property type="component" value="Unassembled WGS sequence"/>
</dbReference>
<keyword evidence="9" id="KW-1185">Reference proteome</keyword>
<dbReference type="GO" id="GO:0016020">
    <property type="term" value="C:membrane"/>
    <property type="evidence" value="ECO:0007669"/>
    <property type="project" value="UniProtKB-SubCell"/>
</dbReference>
<feature type="compositionally biased region" description="Low complexity" evidence="5">
    <location>
        <begin position="918"/>
        <end position="934"/>
    </location>
</feature>
<dbReference type="PROSITE" id="PS50261">
    <property type="entry name" value="G_PROTEIN_RECEP_F2_4"/>
    <property type="match status" value="1"/>
</dbReference>
<sequence length="975" mass="112298">MENIDPNRFYSNIFDNYFNKSDNNNQKELSTTTLKPITNEENTSEIVYMVPTPPTVGVKPDTVTIDEPIYTNKGPQPFTILMNFQNDGTTSLQILNQQNLFWSDIGNCRHGQIYDPASGICRDVFCIAGYILSPQGCIADSSYNQTEYTQPIKKPSPEMNIEITLIHKLCTFEKNVNDTVKCNHPLVMTPNLEFLQGFTKNLSKNLQITNERISNISVVSHEIYNETIFNFLKRKKRDIKSEENRGAFSVIIESYESLKLSFTLLDYKKFQNETKETIILFYYLNMIALDKISFKIYNHAAFLTKVTELKESPYDGWCNSPGDEKLSFRDNFLILASFEDPKKPKYYVYVNKTQTLYGTGYYYLTVLFTKKPESLAQVVTTKKPDLLDEKDRLLLKKINFDPKHQQIYSDDDEEIYESKREIKSHISMITLSDVTDIVLDQNSTTVVSSKLLYVCNRIPKIRVECKNFETIRVRLCELKLMTDRSYCSLALKKCFLLDEYEYDPLEPESYIRVCKSHSEIKDKPFSISSLNIKADVNKTISGWVSFLSTVISLIFMFFTLFTYFMFKQIRNLPGWNIINVTLALTIGQLGFLLGSFLNLIPLVCFLLGLLTHYGFLASFFWMNVIAFDLYRNFCNKSSLVLIQSIRLKDRLPKYSLYAWIIPFLIVLTGLIFDLSVSNSKLVFKPCYSGYLKGCSYDSETYYLIKNNTDINMSKRTANESENECFLDKTDVPKILVVNGPCWIRNGMANLLYFGLPIGIIILVNGVFYFLTIYNIRKKKKEQKANLRRISKVNLPGDEDVKFYIQMACIMGFTWVIGFFLTTISPNADSPLPVEIIFNIFTYLFILLNASTGVFIFFAFLFRKDVINLYKKLLCEKLYSNEKNSMRKGSVSFIGRFEGHKRSRNRENSSSSTAIFDVSSNSNSNRTKSSISSTTSSTTEQINSLAKENIIFESDECQSVNKVNLDFPGENEEIHI</sequence>
<dbReference type="SUPFAM" id="SSF81321">
    <property type="entry name" value="Family A G protein-coupled receptor-like"/>
    <property type="match status" value="1"/>
</dbReference>
<dbReference type="OrthoDB" id="6134459at2759"/>
<accession>A0A813TMZ4</accession>
<feature type="transmembrane region" description="Helical" evidence="6">
    <location>
        <begin position="835"/>
        <end position="861"/>
    </location>
</feature>
<evidence type="ECO:0000256" key="5">
    <source>
        <dbReference type="SAM" id="MobiDB-lite"/>
    </source>
</evidence>
<comment type="caution">
    <text evidence="8">The sequence shown here is derived from an EMBL/GenBank/DDBJ whole genome shotgun (WGS) entry which is preliminary data.</text>
</comment>
<gene>
    <name evidence="8" type="ORF">OXX778_LOCUS7122</name>
</gene>
<feature type="transmembrane region" description="Helical" evidence="6">
    <location>
        <begin position="578"/>
        <end position="600"/>
    </location>
</feature>
<keyword evidence="2 6" id="KW-0812">Transmembrane</keyword>
<dbReference type="PANTHER" id="PTHR45902:SF1">
    <property type="entry name" value="LATROPHILIN RECEPTOR-LIKE PROTEIN A"/>
    <property type="match status" value="1"/>
</dbReference>
<evidence type="ECO:0000313" key="9">
    <source>
        <dbReference type="Proteomes" id="UP000663879"/>
    </source>
</evidence>
<dbReference type="PRINTS" id="PR02001">
    <property type="entry name" value="GCR1CAMPR"/>
</dbReference>
<dbReference type="InterPro" id="IPR017981">
    <property type="entry name" value="GPCR_2-like_7TM"/>
</dbReference>
<reference evidence="8" key="1">
    <citation type="submission" date="2021-02" db="EMBL/GenBank/DDBJ databases">
        <authorList>
            <person name="Nowell W R."/>
        </authorList>
    </citation>
    <scope>NUCLEOTIDE SEQUENCE</scope>
    <source>
        <strain evidence="8">Ploen Becks lab</strain>
    </source>
</reference>
<feature type="transmembrane region" description="Helical" evidence="6">
    <location>
        <begin position="750"/>
        <end position="773"/>
    </location>
</feature>
<dbReference type="InterPro" id="IPR053231">
    <property type="entry name" value="GPCR_LN-TM7"/>
</dbReference>
<keyword evidence="4 6" id="KW-0472">Membrane</keyword>
<dbReference type="PANTHER" id="PTHR45902">
    <property type="entry name" value="LATROPHILIN RECEPTOR-LIKE PROTEIN A"/>
    <property type="match status" value="1"/>
</dbReference>
<dbReference type="InterPro" id="IPR000832">
    <property type="entry name" value="GPCR_2_secretin-like"/>
</dbReference>
<evidence type="ECO:0000313" key="8">
    <source>
        <dbReference type="EMBL" id="CAF0814028.1"/>
    </source>
</evidence>
<feature type="region of interest" description="Disordered" evidence="5">
    <location>
        <begin position="902"/>
        <end position="934"/>
    </location>
</feature>
<evidence type="ECO:0000256" key="2">
    <source>
        <dbReference type="ARBA" id="ARBA00022692"/>
    </source>
</evidence>
<dbReference type="CDD" id="cd15039">
    <property type="entry name" value="7tmB3_Methuselah-like"/>
    <property type="match status" value="1"/>
</dbReference>
<evidence type="ECO:0000256" key="4">
    <source>
        <dbReference type="ARBA" id="ARBA00023136"/>
    </source>
</evidence>
<dbReference type="EMBL" id="CAJNOC010000889">
    <property type="protein sequence ID" value="CAF0814028.1"/>
    <property type="molecule type" value="Genomic_DNA"/>
</dbReference>
<feature type="domain" description="G-protein coupled receptors family 2 profile 2" evidence="7">
    <location>
        <begin position="541"/>
        <end position="863"/>
    </location>
</feature>
<feature type="transmembrane region" description="Helical" evidence="6">
    <location>
        <begin position="802"/>
        <end position="823"/>
    </location>
</feature>
<evidence type="ECO:0000256" key="6">
    <source>
        <dbReference type="SAM" id="Phobius"/>
    </source>
</evidence>
<dbReference type="GO" id="GO:0004930">
    <property type="term" value="F:G protein-coupled receptor activity"/>
    <property type="evidence" value="ECO:0007669"/>
    <property type="project" value="InterPro"/>
</dbReference>
<feature type="transmembrane region" description="Helical" evidence="6">
    <location>
        <begin position="543"/>
        <end position="566"/>
    </location>
</feature>
<evidence type="ECO:0000259" key="7">
    <source>
        <dbReference type="PROSITE" id="PS50261"/>
    </source>
</evidence>
<feature type="transmembrane region" description="Helical" evidence="6">
    <location>
        <begin position="654"/>
        <end position="672"/>
    </location>
</feature>
<comment type="subcellular location">
    <subcellularLocation>
        <location evidence="1">Membrane</location>
        <topology evidence="1">Multi-pass membrane protein</topology>
    </subcellularLocation>
</comment>
<keyword evidence="3 6" id="KW-1133">Transmembrane helix</keyword>
<organism evidence="8 9">
    <name type="scientific">Brachionus calyciflorus</name>
    <dbReference type="NCBI Taxonomy" id="104777"/>
    <lineage>
        <taxon>Eukaryota</taxon>
        <taxon>Metazoa</taxon>
        <taxon>Spiralia</taxon>
        <taxon>Gnathifera</taxon>
        <taxon>Rotifera</taxon>
        <taxon>Eurotatoria</taxon>
        <taxon>Monogononta</taxon>
        <taxon>Pseudotrocha</taxon>
        <taxon>Ploima</taxon>
        <taxon>Brachionidae</taxon>
        <taxon>Brachionus</taxon>
    </lineage>
</organism>
<dbReference type="AlphaFoldDB" id="A0A813TMZ4"/>
<protein>
    <recommendedName>
        <fullName evidence="7">G-protein coupled receptors family 2 profile 2 domain-containing protein</fullName>
    </recommendedName>
</protein>
<dbReference type="GO" id="GO:0007166">
    <property type="term" value="P:cell surface receptor signaling pathway"/>
    <property type="evidence" value="ECO:0007669"/>
    <property type="project" value="InterPro"/>
</dbReference>
<dbReference type="Gene3D" id="1.20.1070.10">
    <property type="entry name" value="Rhodopsin 7-helix transmembrane proteins"/>
    <property type="match status" value="1"/>
</dbReference>
<dbReference type="InterPro" id="IPR022343">
    <property type="entry name" value="GCR1-cAMP_receptor"/>
</dbReference>
<evidence type="ECO:0000256" key="3">
    <source>
        <dbReference type="ARBA" id="ARBA00022989"/>
    </source>
</evidence>
<name>A0A813TMZ4_9BILA</name>
<evidence type="ECO:0000256" key="1">
    <source>
        <dbReference type="ARBA" id="ARBA00004141"/>
    </source>
</evidence>
<proteinExistence type="predicted"/>
<dbReference type="Pfam" id="PF00002">
    <property type="entry name" value="7tm_2"/>
    <property type="match status" value="2"/>
</dbReference>